<sequence>MKKFFEGNARVKRSHLQALRRDFETLEMRSGEGVTKYFSRVTTVANKMRIYGEEMSNVKVVEKILRSLTEKFTYIVCSIEESKDIDYLSIDELQSSSIVHEQKFKRRSSEEQALKVTYEGGRGRGRGAYRGRGRGTNI</sequence>
<dbReference type="PANTHER" id="PTHR35317">
    <property type="entry name" value="OS04G0629600 PROTEIN"/>
    <property type="match status" value="1"/>
</dbReference>
<name>Q2HSQ1_MEDTR</name>
<protein>
    <submittedName>
        <fullName evidence="1">Polyprotein-related, putative</fullName>
    </submittedName>
</protein>
<organism evidence="1">
    <name type="scientific">Medicago truncatula</name>
    <name type="common">Barrel medic</name>
    <name type="synonym">Medicago tribuloides</name>
    <dbReference type="NCBI Taxonomy" id="3880"/>
    <lineage>
        <taxon>Eukaryota</taxon>
        <taxon>Viridiplantae</taxon>
        <taxon>Streptophyta</taxon>
        <taxon>Embryophyta</taxon>
        <taxon>Tracheophyta</taxon>
        <taxon>Spermatophyta</taxon>
        <taxon>Magnoliopsida</taxon>
        <taxon>eudicotyledons</taxon>
        <taxon>Gunneridae</taxon>
        <taxon>Pentapetalae</taxon>
        <taxon>rosids</taxon>
        <taxon>fabids</taxon>
        <taxon>Fabales</taxon>
        <taxon>Fabaceae</taxon>
        <taxon>Papilionoideae</taxon>
        <taxon>50 kb inversion clade</taxon>
        <taxon>NPAAA clade</taxon>
        <taxon>Hologalegina</taxon>
        <taxon>IRL clade</taxon>
        <taxon>Trifolieae</taxon>
        <taxon>Medicago</taxon>
    </lineage>
</organism>
<accession>Q2HSQ1</accession>
<proteinExistence type="predicted"/>
<dbReference type="PANTHER" id="PTHR35317:SF27">
    <property type="entry name" value="RETROVIRUS-RELATED POL POLYPROTEIN FROM TRANSPOSON TNT 1-94"/>
    <property type="match status" value="1"/>
</dbReference>
<evidence type="ECO:0000313" key="1">
    <source>
        <dbReference type="EMBL" id="ABD32432.2"/>
    </source>
</evidence>
<gene>
    <name evidence="1" type="ORF">MtrDRAFT_AC151520g39v2</name>
</gene>
<dbReference type="AlphaFoldDB" id="Q2HSQ1"/>
<reference evidence="1" key="2">
    <citation type="submission" date="2007-03" db="EMBL/GenBank/DDBJ databases">
        <authorList>
            <consortium name="The International Medicago Genome Annotation Group"/>
        </authorList>
    </citation>
    <scope>NUCLEOTIDE SEQUENCE</scope>
</reference>
<dbReference type="Pfam" id="PF14223">
    <property type="entry name" value="Retrotran_gag_2"/>
    <property type="match status" value="1"/>
</dbReference>
<reference evidence="1" key="1">
    <citation type="submission" date="2004-10" db="EMBL/GenBank/DDBJ databases">
        <authorList>
            <person name="Town C.D."/>
        </authorList>
    </citation>
    <scope>NUCLEOTIDE SEQUENCE</scope>
</reference>
<dbReference type="EMBL" id="AC151520">
    <property type="protein sequence ID" value="ABD32432.2"/>
    <property type="molecule type" value="Genomic_DNA"/>
</dbReference>